<proteinExistence type="predicted"/>
<name>A0ABP6A8V1_9ACTN</name>
<sequence>MSAPTVKPSPASSLVGAKAPRAGLFIGSWTIDARQPGAPTVALHCTFDASSGAVQGLAHLIQAVSPPLDVSSRSEGDFTYLSVMPDSSRVLVTLTGYPVLQWRTHGGVGPAQLPNLHVRMLLDADWQRGAATVRYLSSTGGWLQVESAPVQVASDVTMAGRP</sequence>
<organism evidence="2 3">
    <name type="scientific">Pilimelia columellifera subsp. columellifera</name>
    <dbReference type="NCBI Taxonomy" id="706583"/>
    <lineage>
        <taxon>Bacteria</taxon>
        <taxon>Bacillati</taxon>
        <taxon>Actinomycetota</taxon>
        <taxon>Actinomycetes</taxon>
        <taxon>Micromonosporales</taxon>
        <taxon>Micromonosporaceae</taxon>
        <taxon>Pilimelia</taxon>
    </lineage>
</organism>
<protein>
    <recommendedName>
        <fullName evidence="1">DUF1842 domain-containing protein</fullName>
    </recommendedName>
</protein>
<dbReference type="EMBL" id="BAAARY010000001">
    <property type="protein sequence ID" value="GAA2512393.1"/>
    <property type="molecule type" value="Genomic_DNA"/>
</dbReference>
<evidence type="ECO:0000313" key="2">
    <source>
        <dbReference type="EMBL" id="GAA2512393.1"/>
    </source>
</evidence>
<dbReference type="RefSeq" id="WP_344167324.1">
    <property type="nucleotide sequence ID" value="NZ_BAAARY010000001.1"/>
</dbReference>
<dbReference type="Proteomes" id="UP001499978">
    <property type="component" value="Unassembled WGS sequence"/>
</dbReference>
<keyword evidence="3" id="KW-1185">Reference proteome</keyword>
<gene>
    <name evidence="2" type="ORF">GCM10010201_04610</name>
</gene>
<evidence type="ECO:0000313" key="3">
    <source>
        <dbReference type="Proteomes" id="UP001499978"/>
    </source>
</evidence>
<dbReference type="Pfam" id="PF08896">
    <property type="entry name" value="DUF1842"/>
    <property type="match status" value="1"/>
</dbReference>
<evidence type="ECO:0000259" key="1">
    <source>
        <dbReference type="Pfam" id="PF08896"/>
    </source>
</evidence>
<feature type="domain" description="DUF1842" evidence="1">
    <location>
        <begin position="23"/>
        <end position="138"/>
    </location>
</feature>
<comment type="caution">
    <text evidence="2">The sequence shown here is derived from an EMBL/GenBank/DDBJ whole genome shotgun (WGS) entry which is preliminary data.</text>
</comment>
<accession>A0ABP6A8V1</accession>
<dbReference type="InterPro" id="IPR014992">
    <property type="entry name" value="DUF1842"/>
</dbReference>
<reference evidence="3" key="1">
    <citation type="journal article" date="2019" name="Int. J. Syst. Evol. Microbiol.">
        <title>The Global Catalogue of Microorganisms (GCM) 10K type strain sequencing project: providing services to taxonomists for standard genome sequencing and annotation.</title>
        <authorList>
            <consortium name="The Broad Institute Genomics Platform"/>
            <consortium name="The Broad Institute Genome Sequencing Center for Infectious Disease"/>
            <person name="Wu L."/>
            <person name="Ma J."/>
        </authorList>
    </citation>
    <scope>NUCLEOTIDE SEQUENCE [LARGE SCALE GENOMIC DNA]</scope>
    <source>
        <strain evidence="3">JCM 3367</strain>
    </source>
</reference>